<gene>
    <name evidence="3" type="ORF">HRQ87_19930</name>
</gene>
<dbReference type="EMBL" id="JABUFE010000042">
    <property type="protein sequence ID" value="NSX57048.1"/>
    <property type="molecule type" value="Genomic_DNA"/>
</dbReference>
<dbReference type="PANTHER" id="PTHR36435">
    <property type="entry name" value="SLR1288 PROTEIN"/>
    <property type="match status" value="1"/>
</dbReference>
<feature type="transmembrane region" description="Helical" evidence="1">
    <location>
        <begin position="87"/>
        <end position="111"/>
    </location>
</feature>
<evidence type="ECO:0000313" key="3">
    <source>
        <dbReference type="EMBL" id="NSX57048.1"/>
    </source>
</evidence>
<keyword evidence="1" id="KW-0812">Transmembrane</keyword>
<dbReference type="InterPro" id="IPR003675">
    <property type="entry name" value="Rce1/LyrA-like_dom"/>
</dbReference>
<reference evidence="3 4" key="1">
    <citation type="submission" date="2020-06" db="EMBL/GenBank/DDBJ databases">
        <title>Sulfitobacter algicola sp. nov., isolated from green algae.</title>
        <authorList>
            <person name="Wang C."/>
        </authorList>
    </citation>
    <scope>NUCLEOTIDE SEQUENCE [LARGE SCALE GENOMIC DNA]</scope>
    <source>
        <strain evidence="3 4">1151</strain>
    </source>
</reference>
<dbReference type="RefSeq" id="WP_174140199.1">
    <property type="nucleotide sequence ID" value="NZ_JABUFE010000042.1"/>
</dbReference>
<feature type="transmembrane region" description="Helical" evidence="1">
    <location>
        <begin position="257"/>
        <end position="279"/>
    </location>
</feature>
<feature type="domain" description="CAAX prenyl protease 2/Lysostaphin resistance protein A-like" evidence="2">
    <location>
        <begin position="127"/>
        <end position="224"/>
    </location>
</feature>
<dbReference type="Proteomes" id="UP000777935">
    <property type="component" value="Unassembled WGS sequence"/>
</dbReference>
<organism evidence="3 4">
    <name type="scientific">Parasulfitobacter algicola</name>
    <dbReference type="NCBI Taxonomy" id="2614809"/>
    <lineage>
        <taxon>Bacteria</taxon>
        <taxon>Pseudomonadati</taxon>
        <taxon>Pseudomonadota</taxon>
        <taxon>Alphaproteobacteria</taxon>
        <taxon>Rhodobacterales</taxon>
        <taxon>Roseobacteraceae</taxon>
        <taxon>Parasulfitobacter</taxon>
    </lineage>
</organism>
<feature type="transmembrane region" description="Helical" evidence="1">
    <location>
        <begin position="123"/>
        <end position="146"/>
    </location>
</feature>
<keyword evidence="3" id="KW-0378">Hydrolase</keyword>
<sequence length="286" mass="30676">MNKIRSFSASQPLFVALAVLVIAAVYFVAPILFADTSDLFGHGRQQQGASEFADGLWTEAAMASVLVGAVFLIGWGRETGLLSMPRWRATLFTLPYIAFVLALIFVTYGTALLENDDFALTPAQWGTVGVASFAALIVGFFEELLFRGVLLHGLRSKLPAIAAVLVAAVIFGLFHFVNWMGGQPLEITLFQISGAIGGGVFLGALVLWTGSLWPSIIMHGLWDAAVTLDQTITIANGGEVASEETALVGAESAYDPLLALVLSPETIYGVILLALWAWWNKRRSAV</sequence>
<keyword evidence="4" id="KW-1185">Reference proteome</keyword>
<dbReference type="Pfam" id="PF02517">
    <property type="entry name" value="Rce1-like"/>
    <property type="match status" value="1"/>
</dbReference>
<evidence type="ECO:0000259" key="2">
    <source>
        <dbReference type="Pfam" id="PF02517"/>
    </source>
</evidence>
<keyword evidence="1" id="KW-1133">Transmembrane helix</keyword>
<evidence type="ECO:0000313" key="4">
    <source>
        <dbReference type="Proteomes" id="UP000777935"/>
    </source>
</evidence>
<accession>A0ABX2IVV8</accession>
<proteinExistence type="predicted"/>
<feature type="transmembrane region" description="Helical" evidence="1">
    <location>
        <begin position="158"/>
        <end position="177"/>
    </location>
</feature>
<protein>
    <submittedName>
        <fullName evidence="3">CPBP family intramembrane metalloprotease</fullName>
    </submittedName>
</protein>
<dbReference type="InterPro" id="IPR052710">
    <property type="entry name" value="CAAX_protease"/>
</dbReference>
<evidence type="ECO:0000256" key="1">
    <source>
        <dbReference type="SAM" id="Phobius"/>
    </source>
</evidence>
<keyword evidence="1" id="KW-0472">Membrane</keyword>
<name>A0ABX2IVV8_9RHOB</name>
<feature type="transmembrane region" description="Helical" evidence="1">
    <location>
        <begin position="56"/>
        <end position="75"/>
    </location>
</feature>
<keyword evidence="3" id="KW-0645">Protease</keyword>
<dbReference type="PANTHER" id="PTHR36435:SF1">
    <property type="entry name" value="CAAX AMINO TERMINAL PROTEASE FAMILY PROTEIN"/>
    <property type="match status" value="1"/>
</dbReference>
<comment type="caution">
    <text evidence="3">The sequence shown here is derived from an EMBL/GenBank/DDBJ whole genome shotgun (WGS) entry which is preliminary data.</text>
</comment>
<feature type="transmembrane region" description="Helical" evidence="1">
    <location>
        <begin position="189"/>
        <end position="208"/>
    </location>
</feature>
<dbReference type="GO" id="GO:0008237">
    <property type="term" value="F:metallopeptidase activity"/>
    <property type="evidence" value="ECO:0007669"/>
    <property type="project" value="UniProtKB-KW"/>
</dbReference>
<keyword evidence="3" id="KW-0482">Metalloprotease</keyword>
<feature type="transmembrane region" description="Helical" evidence="1">
    <location>
        <begin position="12"/>
        <end position="33"/>
    </location>
</feature>